<dbReference type="AlphaFoldDB" id="A0A9P5S2J6"/>
<dbReference type="InterPro" id="IPR007111">
    <property type="entry name" value="NACHT_NTPase"/>
</dbReference>
<dbReference type="Pfam" id="PF23948">
    <property type="entry name" value="ARM_5"/>
    <property type="match status" value="1"/>
</dbReference>
<comment type="caution">
    <text evidence="4">The sequence shown here is derived from an EMBL/GenBank/DDBJ whole genome shotgun (WGS) entry which is preliminary data.</text>
</comment>
<gene>
    <name evidence="4" type="ORF">BG015_004391</name>
</gene>
<name>A0A9P5S2J6_9FUNG</name>
<feature type="domain" description="Arm-like repeat" evidence="3">
    <location>
        <begin position="294"/>
        <end position="645"/>
    </location>
</feature>
<evidence type="ECO:0000256" key="1">
    <source>
        <dbReference type="SAM" id="MobiDB-lite"/>
    </source>
</evidence>
<dbReference type="InterPro" id="IPR025662">
    <property type="entry name" value="Sigma_54_int_dom_ATP-bd_1"/>
</dbReference>
<evidence type="ECO:0008006" key="6">
    <source>
        <dbReference type="Google" id="ProtNLM"/>
    </source>
</evidence>
<protein>
    <recommendedName>
        <fullName evidence="6">NACHT domain-containing protein</fullName>
    </recommendedName>
</protein>
<proteinExistence type="predicted"/>
<dbReference type="InterPro" id="IPR001646">
    <property type="entry name" value="5peptide_repeat"/>
</dbReference>
<feature type="compositionally biased region" description="Polar residues" evidence="1">
    <location>
        <begin position="15"/>
        <end position="27"/>
    </location>
</feature>
<dbReference type="InterPro" id="IPR056251">
    <property type="entry name" value="Arm_rpt_dom"/>
</dbReference>
<feature type="compositionally biased region" description="Polar residues" evidence="1">
    <location>
        <begin position="52"/>
        <end position="61"/>
    </location>
</feature>
<accession>A0A9P5S2J6</accession>
<evidence type="ECO:0000313" key="5">
    <source>
        <dbReference type="Proteomes" id="UP000748756"/>
    </source>
</evidence>
<dbReference type="Gene3D" id="2.160.20.80">
    <property type="entry name" value="E3 ubiquitin-protein ligase SopA"/>
    <property type="match status" value="1"/>
</dbReference>
<reference evidence="4" key="1">
    <citation type="journal article" date="2020" name="Fungal Divers.">
        <title>Resolving the Mortierellaceae phylogeny through synthesis of multi-gene phylogenetics and phylogenomics.</title>
        <authorList>
            <person name="Vandepol N."/>
            <person name="Liber J."/>
            <person name="Desiro A."/>
            <person name="Na H."/>
            <person name="Kennedy M."/>
            <person name="Barry K."/>
            <person name="Grigoriev I.V."/>
            <person name="Miller A.N."/>
            <person name="O'Donnell K."/>
            <person name="Stajich J.E."/>
            <person name="Bonito G."/>
        </authorList>
    </citation>
    <scope>NUCLEOTIDE SEQUENCE</scope>
    <source>
        <strain evidence="4">NRRL 6426</strain>
    </source>
</reference>
<dbReference type="PROSITE" id="PS00675">
    <property type="entry name" value="SIGMA54_INTERACT_1"/>
    <property type="match status" value="1"/>
</dbReference>
<evidence type="ECO:0000259" key="2">
    <source>
        <dbReference type="Pfam" id="PF05729"/>
    </source>
</evidence>
<dbReference type="OrthoDB" id="2443807at2759"/>
<dbReference type="Proteomes" id="UP000748756">
    <property type="component" value="Unassembled WGS sequence"/>
</dbReference>
<evidence type="ECO:0000259" key="3">
    <source>
        <dbReference type="Pfam" id="PF23948"/>
    </source>
</evidence>
<keyword evidence="5" id="KW-1185">Reference proteome</keyword>
<dbReference type="InterPro" id="IPR027417">
    <property type="entry name" value="P-loop_NTPase"/>
</dbReference>
<dbReference type="Pfam" id="PF05729">
    <property type="entry name" value="NACHT"/>
    <property type="match status" value="1"/>
</dbReference>
<dbReference type="Gene3D" id="3.40.50.300">
    <property type="entry name" value="P-loop containing nucleotide triphosphate hydrolases"/>
    <property type="match status" value="1"/>
</dbReference>
<feature type="non-terminal residue" evidence="4">
    <location>
        <position position="1252"/>
    </location>
</feature>
<evidence type="ECO:0000313" key="4">
    <source>
        <dbReference type="EMBL" id="KAF9152960.1"/>
    </source>
</evidence>
<dbReference type="Pfam" id="PF00805">
    <property type="entry name" value="Pentapeptide"/>
    <property type="match status" value="1"/>
</dbReference>
<dbReference type="EMBL" id="JAAAUQ010000208">
    <property type="protein sequence ID" value="KAF9152960.1"/>
    <property type="molecule type" value="Genomic_DNA"/>
</dbReference>
<feature type="domain" description="NACHT" evidence="2">
    <location>
        <begin position="757"/>
        <end position="916"/>
    </location>
</feature>
<organism evidence="4 5">
    <name type="scientific">Linnemannia schmuckeri</name>
    <dbReference type="NCBI Taxonomy" id="64567"/>
    <lineage>
        <taxon>Eukaryota</taxon>
        <taxon>Fungi</taxon>
        <taxon>Fungi incertae sedis</taxon>
        <taxon>Mucoromycota</taxon>
        <taxon>Mortierellomycotina</taxon>
        <taxon>Mortierellomycetes</taxon>
        <taxon>Mortierellales</taxon>
        <taxon>Mortierellaceae</taxon>
        <taxon>Linnemannia</taxon>
    </lineage>
</organism>
<dbReference type="SUPFAM" id="SSF141571">
    <property type="entry name" value="Pentapeptide repeat-like"/>
    <property type="match status" value="1"/>
</dbReference>
<sequence>TFTPRRSCKYFSRPRPSNYNGENNQAKVLTDSKKMISSSPSGNSPPQPISPATSSLGQAEMTTGDERTLSQLEHSAALGGTPVRTGNIPTVVQAIAAVHLVPPTTLSPHGCHIAASASTGSVKNQFLDSQSTPSTTNPLKLSIRRRILRFFKNGSKTGDTIASVPASLVPASPAPSVHATVLEADVTAVPLDARSLTPRIQGITVMPTAPVIQIQQAVVAQSPLRLDIFPKNVVSPTLTADLPKPEARIEMTTQLVYCCSLLARAQTSLPSPGSGTSLLDACDVQALPLDKKQRHWVQQVQSSKHDEFKFRWLIDQLVKGFADDKLKAPATVSEIVLVGPVLDRVTYRSMLSCFIAKFKTTTPLDVVLLQGLVQLIECASAGYLVDDDLVKIAKVLSKELMVTHTGTSDHPLYLTWALSRVLDVMVASEVKDLDRDRDHQPILQLLRGLKESDNVYLRYQAAYAYQALQYAPDDETPLQVVWRYTQGVALAVSAATSVFKLDPLQLIEGLERLQQIGGSAFEVIKSGIESLKSFVDVGQGAATASKRIYNSQEKQAWYLTLQLAAGYVQRGQLQDFNNLVCNAPCRRSANFQWGVCRLLGEIAADPLWDVCTRQQAVEFLGELYASEIDWKPHADVKYWILTILVQISQLLDFQIKDHALTMLDDLSKDGTTAFSGSHPLSTRLSLPETFLLLAKVQDIPKVEHELQTLRKQRMSEYKQMKAVYIAPMAKPNLQALDNNVFPLMKNVKRFLEGDSQVMLILGDSGSGKSTFNRYLEYRLWRKYESGGRIPLFINLPVLEKPEKELVAEQLRTFDFSDEQIRELKAHRQFTLICDGYDERQLRSNLHTTNLLNQPGQWKTKLTITCRSQYLGRDYRDCFVPKASSKYYCSANDLFQEAVIAPFSKDQIEDYVKRYVPLEPRTWAKKDYMDKLTKIPNLMDLVKNPFLLTLCLESLPSVVEGKTDLSRLQITRVQLYDNFVDHWMTCNKRRLHELKLDGNDLKVRQELLDDGFEKNGIKFQQNLAAAIFREQEGQSVVRYAPKDDECSWKADFFSLKPEVTLLRDVSLLSRSGNKFRFIHRSVLEYFYSCTICPPSDNNGGYASQNHVDFSTVFLSNAEHPLTHRNLVAEPSILQFLAERVDSYPHFKRHLHSILEQSKTDDKAGMAAANAITILVRAGIRFNGEDLQSIRIPGADVSNGQFDTAQLQGADLNGVNFTKSWIRQADFTGAQMQGVQFGELPYLNMPEQSPASFC</sequence>
<feature type="region of interest" description="Disordered" evidence="1">
    <location>
        <begin position="1"/>
        <end position="66"/>
    </location>
</feature>